<keyword evidence="5 8" id="KW-0418">Kinase</keyword>
<evidence type="ECO:0000256" key="5">
    <source>
        <dbReference type="ARBA" id="ARBA00022777"/>
    </source>
</evidence>
<evidence type="ECO:0000313" key="13">
    <source>
        <dbReference type="EMBL" id="KEJ90793.1"/>
    </source>
</evidence>
<evidence type="ECO:0000256" key="7">
    <source>
        <dbReference type="ARBA" id="ARBA00023277"/>
    </source>
</evidence>
<feature type="site" description="Important for activity" evidence="8">
    <location>
        <position position="7"/>
    </location>
</feature>
<dbReference type="GO" id="GO:0042732">
    <property type="term" value="P:D-xylose metabolic process"/>
    <property type="evidence" value="ECO:0007669"/>
    <property type="project" value="UniProtKB-KW"/>
</dbReference>
<evidence type="ECO:0000256" key="4">
    <source>
        <dbReference type="ARBA" id="ARBA00022741"/>
    </source>
</evidence>
<dbReference type="NCBIfam" id="TIGR01312">
    <property type="entry name" value="XylB"/>
    <property type="match status" value="1"/>
</dbReference>
<dbReference type="RefSeq" id="WP_025059188.1">
    <property type="nucleotide sequence ID" value="NZ_JAMC01000001.1"/>
</dbReference>
<dbReference type="GO" id="GO:0005998">
    <property type="term" value="P:xylulose catabolic process"/>
    <property type="evidence" value="ECO:0007669"/>
    <property type="project" value="UniProtKB-UniRule"/>
</dbReference>
<keyword evidence="14" id="KW-1185">Reference proteome</keyword>
<evidence type="ECO:0000256" key="6">
    <source>
        <dbReference type="ARBA" id="ARBA00022840"/>
    </source>
</evidence>
<feature type="binding site" evidence="8">
    <location>
        <begin position="79"/>
        <end position="80"/>
    </location>
    <ligand>
        <name>substrate</name>
    </ligand>
</feature>
<accession>A0A073IKD3</accession>
<dbReference type="GO" id="GO:0004856">
    <property type="term" value="F:D-xylulokinase activity"/>
    <property type="evidence" value="ECO:0007669"/>
    <property type="project" value="UniProtKB-UniRule"/>
</dbReference>
<dbReference type="PIRSF" id="PIRSF000538">
    <property type="entry name" value="GlpK"/>
    <property type="match status" value="1"/>
</dbReference>
<feature type="active site" description="Proton acceptor" evidence="8">
    <location>
        <position position="235"/>
    </location>
</feature>
<dbReference type="InterPro" id="IPR018484">
    <property type="entry name" value="FGGY_N"/>
</dbReference>
<keyword evidence="7 8" id="KW-0119">Carbohydrate metabolism</keyword>
<evidence type="ECO:0000259" key="11">
    <source>
        <dbReference type="Pfam" id="PF00370"/>
    </source>
</evidence>
<evidence type="ECO:0000256" key="8">
    <source>
        <dbReference type="HAMAP-Rule" id="MF_02220"/>
    </source>
</evidence>
<comment type="similarity">
    <text evidence="1 8 9">Belongs to the FGGY kinase family.</text>
</comment>
<dbReference type="InterPro" id="IPR006000">
    <property type="entry name" value="Xylulokinase"/>
</dbReference>
<dbReference type="Pfam" id="PF00370">
    <property type="entry name" value="FGGY_N"/>
    <property type="match status" value="1"/>
</dbReference>
<dbReference type="PROSITE" id="PS00445">
    <property type="entry name" value="FGGY_KINASES_2"/>
    <property type="match status" value="1"/>
</dbReference>
<comment type="caution">
    <text evidence="13">The sequence shown here is derived from an EMBL/GenBank/DDBJ whole genome shotgun (WGS) entry which is preliminary data.</text>
</comment>
<dbReference type="InterPro" id="IPR000577">
    <property type="entry name" value="Carb_kinase_FGGY"/>
</dbReference>
<dbReference type="AlphaFoldDB" id="A0A073IKD3"/>
<dbReference type="CDD" id="cd07808">
    <property type="entry name" value="ASKHA_NBD_FGGY_EcXK-like"/>
    <property type="match status" value="1"/>
</dbReference>
<dbReference type="eggNOG" id="COG1070">
    <property type="taxonomic scope" value="Bacteria"/>
</dbReference>
<evidence type="ECO:0000259" key="12">
    <source>
        <dbReference type="Pfam" id="PF02782"/>
    </source>
</evidence>
<dbReference type="EMBL" id="JAMC01000001">
    <property type="protein sequence ID" value="KEJ90793.1"/>
    <property type="molecule type" value="Genomic_DNA"/>
</dbReference>
<evidence type="ECO:0000313" key="14">
    <source>
        <dbReference type="Proteomes" id="UP000027734"/>
    </source>
</evidence>
<organism evidence="13 14">
    <name type="scientific">Sulfitobacter donghicola DSW-25 = KCTC 12864 = JCM 14565</name>
    <dbReference type="NCBI Taxonomy" id="1300350"/>
    <lineage>
        <taxon>Bacteria</taxon>
        <taxon>Pseudomonadati</taxon>
        <taxon>Pseudomonadota</taxon>
        <taxon>Alphaproteobacteria</taxon>
        <taxon>Rhodobacterales</taxon>
        <taxon>Roseobacteraceae</taxon>
        <taxon>Sulfitobacter</taxon>
    </lineage>
</organism>
<dbReference type="SUPFAM" id="SSF53067">
    <property type="entry name" value="Actin-like ATPase domain"/>
    <property type="match status" value="2"/>
</dbReference>
<proteinExistence type="inferred from homology"/>
<dbReference type="Gene3D" id="3.30.420.40">
    <property type="match status" value="2"/>
</dbReference>
<keyword evidence="2 8" id="KW-0859">Xylose metabolism</keyword>
<dbReference type="PANTHER" id="PTHR43095">
    <property type="entry name" value="SUGAR KINASE"/>
    <property type="match status" value="1"/>
</dbReference>
<gene>
    <name evidence="8 10" type="primary">xylB</name>
    <name evidence="13" type="ORF">DSW25_02525</name>
</gene>
<dbReference type="InterPro" id="IPR018483">
    <property type="entry name" value="Carb_kinase_FGGY_CS"/>
</dbReference>
<dbReference type="InterPro" id="IPR050406">
    <property type="entry name" value="FGGY_Carb_Kinase"/>
</dbReference>
<evidence type="ECO:0000256" key="10">
    <source>
        <dbReference type="RuleBase" id="RU364073"/>
    </source>
</evidence>
<keyword evidence="3 8" id="KW-0808">Transferase</keyword>
<dbReference type="Pfam" id="PF02782">
    <property type="entry name" value="FGGY_C"/>
    <property type="match status" value="1"/>
</dbReference>
<feature type="domain" description="Carbohydrate kinase FGGY C-terminal" evidence="12">
    <location>
        <begin position="252"/>
        <end position="437"/>
    </location>
</feature>
<dbReference type="PANTHER" id="PTHR43095:SF6">
    <property type="entry name" value="XYLULOSE KINASE"/>
    <property type="match status" value="1"/>
</dbReference>
<evidence type="ECO:0000256" key="3">
    <source>
        <dbReference type="ARBA" id="ARBA00022679"/>
    </source>
</evidence>
<keyword evidence="6 8" id="KW-0067">ATP-binding</keyword>
<dbReference type="GO" id="GO:0005524">
    <property type="term" value="F:ATP binding"/>
    <property type="evidence" value="ECO:0007669"/>
    <property type="project" value="UniProtKB-UniRule"/>
</dbReference>
<dbReference type="InterPro" id="IPR043129">
    <property type="entry name" value="ATPase_NBD"/>
</dbReference>
<evidence type="ECO:0000256" key="1">
    <source>
        <dbReference type="ARBA" id="ARBA00009156"/>
    </source>
</evidence>
<dbReference type="PROSITE" id="PS00933">
    <property type="entry name" value="FGGY_KINASES_1"/>
    <property type="match status" value="1"/>
</dbReference>
<dbReference type="OrthoDB" id="9805576at2"/>
<dbReference type="Proteomes" id="UP000027734">
    <property type="component" value="Unassembled WGS sequence"/>
</dbReference>
<name>A0A073IKD3_9RHOB</name>
<dbReference type="STRING" id="1300350.Z948_1793"/>
<dbReference type="InterPro" id="IPR018485">
    <property type="entry name" value="FGGY_C"/>
</dbReference>
<protein>
    <recommendedName>
        <fullName evidence="8 10">Xylulose kinase</fullName>
        <shortName evidence="8 10">Xylulokinase</shortName>
        <ecNumber evidence="8 10">2.7.1.17</ecNumber>
    </recommendedName>
</protein>
<feature type="domain" description="Carbohydrate kinase FGGY N-terminal" evidence="11">
    <location>
        <begin position="4"/>
        <end position="242"/>
    </location>
</feature>
<dbReference type="HAMAP" id="MF_02220">
    <property type="entry name" value="XylB"/>
    <property type="match status" value="1"/>
</dbReference>
<reference evidence="13 14" key="1">
    <citation type="submission" date="2014-01" db="EMBL/GenBank/DDBJ databases">
        <title>Sulfitobacter donghicola JCM 14565 Genome Sequencing.</title>
        <authorList>
            <person name="Lai Q."/>
            <person name="Hong Z."/>
        </authorList>
    </citation>
    <scope>NUCLEOTIDE SEQUENCE [LARGE SCALE GENOMIC DNA]</scope>
    <source>
        <strain evidence="13 14">JCM 14565</strain>
    </source>
</reference>
<evidence type="ECO:0000256" key="2">
    <source>
        <dbReference type="ARBA" id="ARBA00022629"/>
    </source>
</evidence>
<keyword evidence="4 8" id="KW-0547">Nucleotide-binding</keyword>
<comment type="function">
    <text evidence="8">Catalyzes the phosphorylation of D-xylulose to D-xylulose 5-phosphate.</text>
</comment>
<dbReference type="EC" id="2.7.1.17" evidence="8 10"/>
<evidence type="ECO:0000256" key="9">
    <source>
        <dbReference type="RuleBase" id="RU003733"/>
    </source>
</evidence>
<sequence>MSFLGLDLGTSGIRAVLLDDGGAVLGDAEARYETQHLQDGWSEQDPSSWIIGLEKVVEALRGSQPEFQNLRGIGVAGHMHGATLLDIENNVLRPCILWNDTRSSAQAKEMNENPLYQRISGNIVFPGFTAPKLAWVHNHEPELFSKVSKVLLPAAYLNFYLTGEHVADMSDSAGTVWFDLENRAWSEALLDQSGMEPQQMPRLVEGSSKAGSLRPEIAAAWGVSGEVIVAGGAGDNAAAACGMGVLNEGQGFVSLGTSGVVLLARDQMRAAPETALHTFCHAVPDRWYQMSVMLSAADSLSWLSNITGRTPAEMTNALGETLQAPGSVSFAPYLSGERTPHNDAFVRGGFSGLSAGTTVTDLTHAVLEGVCFGLRDGLEAMRETGAKFEGLYAVGGGSQSRYWLQMLSTILNTALYLPKGGEFGAAMGAARLGMVAATGASVEDVMQVPDVEEVLQPTSELVGAYDDAYQRFQRLYPAFKSLV</sequence>
<comment type="catalytic activity">
    <reaction evidence="8 10">
        <text>D-xylulose + ATP = D-xylulose 5-phosphate + ADP + H(+)</text>
        <dbReference type="Rhea" id="RHEA:10964"/>
        <dbReference type="ChEBI" id="CHEBI:15378"/>
        <dbReference type="ChEBI" id="CHEBI:17140"/>
        <dbReference type="ChEBI" id="CHEBI:30616"/>
        <dbReference type="ChEBI" id="CHEBI:57737"/>
        <dbReference type="ChEBI" id="CHEBI:456216"/>
        <dbReference type="EC" id="2.7.1.17"/>
    </reaction>
</comment>